<dbReference type="PANTHER" id="PTHR40050:SF1">
    <property type="entry name" value="INNER SPORE COAT PROTEIN H"/>
    <property type="match status" value="1"/>
</dbReference>
<evidence type="ECO:0008006" key="3">
    <source>
        <dbReference type="Google" id="ProtNLM"/>
    </source>
</evidence>
<reference evidence="1 2" key="1">
    <citation type="journal article" date="2013" name="BMC Genomics">
        <title>Reconstruction of the lipid metabolism for the microalga Monoraphidium neglectum from its genome sequence reveals characteristics suitable for biofuel production.</title>
        <authorList>
            <person name="Bogen C."/>
            <person name="Al-Dilaimi A."/>
            <person name="Albersmeier A."/>
            <person name="Wichmann J."/>
            <person name="Grundmann M."/>
            <person name="Rupp O."/>
            <person name="Lauersen K.J."/>
            <person name="Blifernez-Klassen O."/>
            <person name="Kalinowski J."/>
            <person name="Goesmann A."/>
            <person name="Mussgnug J.H."/>
            <person name="Kruse O."/>
        </authorList>
    </citation>
    <scope>NUCLEOTIDE SEQUENCE [LARGE SCALE GENOMIC DNA]</scope>
    <source>
        <strain evidence="1 2">SAG 48.87</strain>
    </source>
</reference>
<dbReference type="EMBL" id="KK101077">
    <property type="protein sequence ID" value="KIZ02309.1"/>
    <property type="molecule type" value="Genomic_DNA"/>
</dbReference>
<dbReference type="OrthoDB" id="544728at2759"/>
<dbReference type="SUPFAM" id="SSF74853">
    <property type="entry name" value="Lamin A/C globular tail domain"/>
    <property type="match status" value="1"/>
</dbReference>
<keyword evidence="2" id="KW-1185">Reference proteome</keyword>
<dbReference type="PANTHER" id="PTHR40050">
    <property type="entry name" value="INNER SPORE COAT PROTEIN H"/>
    <property type="match status" value="1"/>
</dbReference>
<dbReference type="AlphaFoldDB" id="A0A0D2L5K8"/>
<dbReference type="RefSeq" id="XP_013901328.1">
    <property type="nucleotide sequence ID" value="XM_014045874.1"/>
</dbReference>
<dbReference type="Pfam" id="PF08757">
    <property type="entry name" value="CotH"/>
    <property type="match status" value="1"/>
</dbReference>
<evidence type="ECO:0000313" key="2">
    <source>
        <dbReference type="Proteomes" id="UP000054498"/>
    </source>
</evidence>
<evidence type="ECO:0000313" key="1">
    <source>
        <dbReference type="EMBL" id="KIZ02309.1"/>
    </source>
</evidence>
<dbReference type="InterPro" id="IPR036415">
    <property type="entry name" value="Lamin_tail_dom_sf"/>
</dbReference>
<protein>
    <recommendedName>
        <fullName evidence="3">LTD domain-containing protein</fullName>
    </recommendedName>
</protein>
<sequence length="414" mass="44160">MPNYWGKANRKNNPEDWQLLANLAKGLAGGGLVPRSRFIFDALDLPSVINEMALETLLGNMDRCTKNYYLWYNPKAQTWTRIPWDLEASMGQDNGLGGAPGNLYCLLACEQWSSPLYCDSEHPQDLEVRTPWGATTVVGLNSYFGPGRGAAGGSTAQTGRRLLQGGAAGGKLLAEGNQQLSFPAPRGWDDPDRVTFGTPSPNGAPGSYNHLTDAVLDVNATRAMYLRRLRTLADKFYGPEPDKGRLRQIIDETWARIKDAAARDNAKWARGDGTRGAKQLLQTYAPGGQRPLLPGPQDSSKAKISVTKVETSGPAGEHYIQIANGSPDEAVDASGWTLSSGDASWALPPGTILPGGASAFLTWDPPAFKARKASPKGGEGLLVVQAPAQMMALAGPGQWSVKDAAGAEVSKASL</sequence>
<gene>
    <name evidence="1" type="ORF">MNEG_5654</name>
</gene>
<dbReference type="GeneID" id="25738531"/>
<dbReference type="KEGG" id="mng:MNEG_5654"/>
<organism evidence="1 2">
    <name type="scientific">Monoraphidium neglectum</name>
    <dbReference type="NCBI Taxonomy" id="145388"/>
    <lineage>
        <taxon>Eukaryota</taxon>
        <taxon>Viridiplantae</taxon>
        <taxon>Chlorophyta</taxon>
        <taxon>core chlorophytes</taxon>
        <taxon>Chlorophyceae</taxon>
        <taxon>CS clade</taxon>
        <taxon>Sphaeropleales</taxon>
        <taxon>Selenastraceae</taxon>
        <taxon>Monoraphidium</taxon>
    </lineage>
</organism>
<dbReference type="STRING" id="145388.A0A0D2L5K8"/>
<dbReference type="Proteomes" id="UP000054498">
    <property type="component" value="Unassembled WGS sequence"/>
</dbReference>
<proteinExistence type="predicted"/>
<dbReference type="InterPro" id="IPR014867">
    <property type="entry name" value="Spore_coat_CotH_CotH2/3/7"/>
</dbReference>
<name>A0A0D2L5K8_9CHLO</name>
<accession>A0A0D2L5K8</accession>